<name>A0A834X7L4_9FABA</name>
<dbReference type="OrthoDB" id="1436613at2759"/>
<dbReference type="GO" id="GO:0004523">
    <property type="term" value="F:RNA-DNA hybrid ribonuclease activity"/>
    <property type="evidence" value="ECO:0007669"/>
    <property type="project" value="InterPro"/>
</dbReference>
<dbReference type="PANTHER" id="PTHR47723:SF19">
    <property type="entry name" value="POLYNUCLEOTIDYL TRANSFERASE, RIBONUCLEASE H-LIKE SUPERFAMILY PROTEIN"/>
    <property type="match status" value="1"/>
</dbReference>
<dbReference type="AlphaFoldDB" id="A0A834X7L4"/>
<accession>A0A834X7L4</accession>
<dbReference type="InterPro" id="IPR002156">
    <property type="entry name" value="RNaseH_domain"/>
</dbReference>
<dbReference type="GO" id="GO:0003676">
    <property type="term" value="F:nucleic acid binding"/>
    <property type="evidence" value="ECO:0007669"/>
    <property type="project" value="InterPro"/>
</dbReference>
<reference evidence="3" key="1">
    <citation type="submission" date="2020-09" db="EMBL/GenBank/DDBJ databases">
        <title>Genome-Enabled Discovery of Anthraquinone Biosynthesis in Senna tora.</title>
        <authorList>
            <person name="Kang S.-H."/>
            <person name="Pandey R.P."/>
            <person name="Lee C.-M."/>
            <person name="Sim J.-S."/>
            <person name="Jeong J.-T."/>
            <person name="Choi B.-S."/>
            <person name="Jung M."/>
            <person name="Ginzburg D."/>
            <person name="Zhao K."/>
            <person name="Won S.Y."/>
            <person name="Oh T.-J."/>
            <person name="Yu Y."/>
            <person name="Kim N.-H."/>
            <person name="Lee O.R."/>
            <person name="Lee T.-H."/>
            <person name="Bashyal P."/>
            <person name="Kim T.-S."/>
            <person name="Lee W.-H."/>
            <person name="Kawkins C."/>
            <person name="Kim C.-K."/>
            <person name="Kim J.S."/>
            <person name="Ahn B.O."/>
            <person name="Rhee S.Y."/>
            <person name="Sohng J.K."/>
        </authorList>
    </citation>
    <scope>NUCLEOTIDE SEQUENCE</scope>
    <source>
        <tissue evidence="3">Leaf</tissue>
    </source>
</reference>
<dbReference type="InterPro" id="IPR026960">
    <property type="entry name" value="RVT-Znf"/>
</dbReference>
<dbReference type="InterPro" id="IPR044730">
    <property type="entry name" value="RNase_H-like_dom_plant"/>
</dbReference>
<dbReference type="SUPFAM" id="SSF53098">
    <property type="entry name" value="Ribonuclease H-like"/>
    <property type="match status" value="1"/>
</dbReference>
<dbReference type="EMBL" id="JAAIUW010000003">
    <property type="protein sequence ID" value="KAF7838963.1"/>
    <property type="molecule type" value="Genomic_DNA"/>
</dbReference>
<dbReference type="InterPro" id="IPR053151">
    <property type="entry name" value="RNase_H-like"/>
</dbReference>
<proteinExistence type="predicted"/>
<feature type="domain" description="RNase H type-1" evidence="1">
    <location>
        <begin position="269"/>
        <end position="357"/>
    </location>
</feature>
<sequence>MILMLGRVFVGSLEKWACVDLEVIDEDQRLVEFIDANGGWNRGMLERYLPKEICAAVLRVLPPNSCRGADTVRWKHSSDGVFSVKSAYNLLVWKGPVCKASIWKRIWHWPGPQRIRTFLWLLAKGRLLTNVQRVARKMVSSGVCSRCVGEKETCLHALRDCALIKNVWKRIVHPSKWRLFFSLNLENWVERNLSEEWGKSDSYNWKVIFGVACWWLWKVRNEVVFCEDVRVGRDPFLSIFLKANEIMNAEAGVEKLWVKKNKYELGGFSKFLGPGSVTKAEIWGIILGAKLAWEKGFRRVWFESDSRVVVDLILNGCDAQHPLAGFVKIARCLLDRSWQVRVSHIFREGNQVADCIAGCALRSRSSIDFMCNFPKNCGLLLLGDAFGTLVPRVVAV</sequence>
<dbReference type="Pfam" id="PF13456">
    <property type="entry name" value="RVT_3"/>
    <property type="match status" value="1"/>
</dbReference>
<dbReference type="InterPro" id="IPR036397">
    <property type="entry name" value="RNaseH_sf"/>
</dbReference>
<dbReference type="CDD" id="cd06222">
    <property type="entry name" value="RNase_H_like"/>
    <property type="match status" value="1"/>
</dbReference>
<dbReference type="PANTHER" id="PTHR47723">
    <property type="entry name" value="OS05G0353850 PROTEIN"/>
    <property type="match status" value="1"/>
</dbReference>
<gene>
    <name evidence="3" type="ORF">G2W53_007445</name>
</gene>
<feature type="domain" description="Reverse transcriptase zinc-binding" evidence="2">
    <location>
        <begin position="82"/>
        <end position="168"/>
    </location>
</feature>
<evidence type="ECO:0000259" key="1">
    <source>
        <dbReference type="Pfam" id="PF13456"/>
    </source>
</evidence>
<evidence type="ECO:0000259" key="2">
    <source>
        <dbReference type="Pfam" id="PF13966"/>
    </source>
</evidence>
<keyword evidence="4" id="KW-1185">Reference proteome</keyword>
<organism evidence="3 4">
    <name type="scientific">Senna tora</name>
    <dbReference type="NCBI Taxonomy" id="362788"/>
    <lineage>
        <taxon>Eukaryota</taxon>
        <taxon>Viridiplantae</taxon>
        <taxon>Streptophyta</taxon>
        <taxon>Embryophyta</taxon>
        <taxon>Tracheophyta</taxon>
        <taxon>Spermatophyta</taxon>
        <taxon>Magnoliopsida</taxon>
        <taxon>eudicotyledons</taxon>
        <taxon>Gunneridae</taxon>
        <taxon>Pentapetalae</taxon>
        <taxon>rosids</taxon>
        <taxon>fabids</taxon>
        <taxon>Fabales</taxon>
        <taxon>Fabaceae</taxon>
        <taxon>Caesalpinioideae</taxon>
        <taxon>Cassia clade</taxon>
        <taxon>Senna</taxon>
    </lineage>
</organism>
<evidence type="ECO:0000313" key="4">
    <source>
        <dbReference type="Proteomes" id="UP000634136"/>
    </source>
</evidence>
<dbReference type="Gene3D" id="3.30.420.10">
    <property type="entry name" value="Ribonuclease H-like superfamily/Ribonuclease H"/>
    <property type="match status" value="1"/>
</dbReference>
<dbReference type="Pfam" id="PF13966">
    <property type="entry name" value="zf-RVT"/>
    <property type="match status" value="1"/>
</dbReference>
<dbReference type="InterPro" id="IPR012337">
    <property type="entry name" value="RNaseH-like_sf"/>
</dbReference>
<comment type="caution">
    <text evidence="3">The sequence shown here is derived from an EMBL/GenBank/DDBJ whole genome shotgun (WGS) entry which is preliminary data.</text>
</comment>
<dbReference type="Proteomes" id="UP000634136">
    <property type="component" value="Unassembled WGS sequence"/>
</dbReference>
<evidence type="ECO:0000313" key="3">
    <source>
        <dbReference type="EMBL" id="KAF7838963.1"/>
    </source>
</evidence>
<protein>
    <submittedName>
        <fullName evidence="3">Ribonuclease H protein</fullName>
    </submittedName>
</protein>